<protein>
    <submittedName>
        <fullName evidence="1">Uncharacterized protein</fullName>
    </submittedName>
</protein>
<dbReference type="AlphaFoldDB" id="A0A9P6N8V2"/>
<comment type="caution">
    <text evidence="1">The sequence shown here is derived from an EMBL/GenBank/DDBJ whole genome shotgun (WGS) entry which is preliminary data.</text>
</comment>
<accession>A0A9P6N8V2</accession>
<feature type="non-terminal residue" evidence="1">
    <location>
        <position position="1"/>
    </location>
</feature>
<evidence type="ECO:0000313" key="1">
    <source>
        <dbReference type="EMBL" id="KAG0139475.1"/>
    </source>
</evidence>
<dbReference type="Proteomes" id="UP000886653">
    <property type="component" value="Unassembled WGS sequence"/>
</dbReference>
<keyword evidence="2" id="KW-1185">Reference proteome</keyword>
<reference evidence="1" key="1">
    <citation type="submission" date="2013-11" db="EMBL/GenBank/DDBJ databases">
        <title>Genome sequence of the fusiform rust pathogen reveals effectors for host alternation and coevolution with pine.</title>
        <authorList>
            <consortium name="DOE Joint Genome Institute"/>
            <person name="Smith K."/>
            <person name="Pendleton A."/>
            <person name="Kubisiak T."/>
            <person name="Anderson C."/>
            <person name="Salamov A."/>
            <person name="Aerts A."/>
            <person name="Riley R."/>
            <person name="Clum A."/>
            <person name="Lindquist E."/>
            <person name="Ence D."/>
            <person name="Campbell M."/>
            <person name="Kronenberg Z."/>
            <person name="Feau N."/>
            <person name="Dhillon B."/>
            <person name="Hamelin R."/>
            <person name="Burleigh J."/>
            <person name="Smith J."/>
            <person name="Yandell M."/>
            <person name="Nelson C."/>
            <person name="Grigoriev I."/>
            <person name="Davis J."/>
        </authorList>
    </citation>
    <scope>NUCLEOTIDE SEQUENCE</scope>
    <source>
        <strain evidence="1">G11</strain>
    </source>
</reference>
<dbReference type="EMBL" id="MU167581">
    <property type="protein sequence ID" value="KAG0139475.1"/>
    <property type="molecule type" value="Genomic_DNA"/>
</dbReference>
<name>A0A9P6N8V2_9BASI</name>
<gene>
    <name evidence="1" type="ORF">CROQUDRAFT_10826</name>
</gene>
<sequence length="91" mass="9860">GLSGAILEFVHSLLGIPHADPSAPAIVQATLSHHLPPSPTPMEIETWTNCEAHHHQILELAVSTKLSLFLQRNPQANSTQKAEVQQLATLE</sequence>
<organism evidence="1 2">
    <name type="scientific">Cronartium quercuum f. sp. fusiforme G11</name>
    <dbReference type="NCBI Taxonomy" id="708437"/>
    <lineage>
        <taxon>Eukaryota</taxon>
        <taxon>Fungi</taxon>
        <taxon>Dikarya</taxon>
        <taxon>Basidiomycota</taxon>
        <taxon>Pucciniomycotina</taxon>
        <taxon>Pucciniomycetes</taxon>
        <taxon>Pucciniales</taxon>
        <taxon>Coleosporiaceae</taxon>
        <taxon>Cronartium</taxon>
    </lineage>
</organism>
<proteinExistence type="predicted"/>
<feature type="non-terminal residue" evidence="1">
    <location>
        <position position="91"/>
    </location>
</feature>
<evidence type="ECO:0000313" key="2">
    <source>
        <dbReference type="Proteomes" id="UP000886653"/>
    </source>
</evidence>